<dbReference type="RefSeq" id="WP_015392639.1">
    <property type="nucleotide sequence ID" value="NC_020291.1"/>
</dbReference>
<name>M1LTH6_9CLOT</name>
<dbReference type="HOGENOM" id="CLU_1400338_0_0_9"/>
<keyword evidence="1" id="KW-0472">Membrane</keyword>
<sequence length="191" mass="22046">MINKKKLFVWMVIILALIFSITYYFSNKYITNKNTQNNSVRASETDKSQELSDNLKICLVSGEKKEKVLTLAELKKELNLDSNLTEAELSKELKNKGYVLEVQENGEMTYKKDSSKSVKPNKYYIGEKDGYLAIYKTNENGTLLIENSNDVYTNSKKIESLNDIDKNKIENFELEYNTKDDAEENLSEFLS</sequence>
<reference evidence="2 3" key="1">
    <citation type="submission" date="2013-02" db="EMBL/GenBank/DDBJ databases">
        <title>Genome sequence of Clostridium saccharoperbutylacetonicum N1-4(HMT).</title>
        <authorList>
            <person name="Poehlein A."/>
            <person name="Daniel R."/>
        </authorList>
    </citation>
    <scope>NUCLEOTIDE SEQUENCE [LARGE SCALE GENOMIC DNA]</scope>
    <source>
        <strain evidence="3">N1-4(HMT)</strain>
    </source>
</reference>
<evidence type="ECO:0000313" key="2">
    <source>
        <dbReference type="EMBL" id="AGF56320.1"/>
    </source>
</evidence>
<dbReference type="STRING" id="36745.CLSAP_23740"/>
<evidence type="ECO:0000256" key="1">
    <source>
        <dbReference type="SAM" id="Phobius"/>
    </source>
</evidence>
<dbReference type="Proteomes" id="UP000011728">
    <property type="component" value="Chromosome"/>
</dbReference>
<feature type="transmembrane region" description="Helical" evidence="1">
    <location>
        <begin position="7"/>
        <end position="26"/>
    </location>
</feature>
<protein>
    <recommendedName>
        <fullName evidence="4">Bypass of forespore C C-terminal domain-containing protein</fullName>
    </recommendedName>
</protein>
<evidence type="ECO:0008006" key="4">
    <source>
        <dbReference type="Google" id="ProtNLM"/>
    </source>
</evidence>
<organism evidence="2 3">
    <name type="scientific">Clostridium saccharoperbutylacetonicum N1-4(HMT)</name>
    <dbReference type="NCBI Taxonomy" id="931276"/>
    <lineage>
        <taxon>Bacteria</taxon>
        <taxon>Bacillati</taxon>
        <taxon>Bacillota</taxon>
        <taxon>Clostridia</taxon>
        <taxon>Eubacteriales</taxon>
        <taxon>Clostridiaceae</taxon>
        <taxon>Clostridium</taxon>
    </lineage>
</organism>
<evidence type="ECO:0000313" key="3">
    <source>
        <dbReference type="Proteomes" id="UP000011728"/>
    </source>
</evidence>
<dbReference type="EMBL" id="CP004121">
    <property type="protein sequence ID" value="AGF56320.1"/>
    <property type="molecule type" value="Genomic_DNA"/>
</dbReference>
<dbReference type="KEGG" id="csr:Cspa_c25550"/>
<keyword evidence="1" id="KW-0812">Transmembrane</keyword>
<dbReference type="PATRIC" id="fig|931276.5.peg.2561"/>
<gene>
    <name evidence="2" type="ORF">Cspa_c25550</name>
</gene>
<dbReference type="AlphaFoldDB" id="M1LTH6"/>
<keyword evidence="1" id="KW-1133">Transmembrane helix</keyword>
<keyword evidence="3" id="KW-1185">Reference proteome</keyword>
<dbReference type="eggNOG" id="ENOG502ZQ95">
    <property type="taxonomic scope" value="Bacteria"/>
</dbReference>
<accession>M1LTH6</accession>
<proteinExistence type="predicted"/>
<dbReference type="OrthoDB" id="2082016at2"/>